<evidence type="ECO:0000313" key="2">
    <source>
        <dbReference type="EMBL" id="GAI11789.1"/>
    </source>
</evidence>
<protein>
    <recommendedName>
        <fullName evidence="1">ATP-grasp domain-containing protein</fullName>
    </recommendedName>
</protein>
<dbReference type="InterPro" id="IPR011761">
    <property type="entry name" value="ATP-grasp"/>
</dbReference>
<dbReference type="GO" id="GO:0005737">
    <property type="term" value="C:cytoplasm"/>
    <property type="evidence" value="ECO:0007669"/>
    <property type="project" value="TreeGrafter"/>
</dbReference>
<dbReference type="GO" id="GO:0016879">
    <property type="term" value="F:ligase activity, forming carbon-nitrogen bonds"/>
    <property type="evidence" value="ECO:0007669"/>
    <property type="project" value="TreeGrafter"/>
</dbReference>
<dbReference type="PROSITE" id="PS50975">
    <property type="entry name" value="ATP_GRASP"/>
    <property type="match status" value="1"/>
</dbReference>
<organism evidence="2">
    <name type="scientific">marine sediment metagenome</name>
    <dbReference type="NCBI Taxonomy" id="412755"/>
    <lineage>
        <taxon>unclassified sequences</taxon>
        <taxon>metagenomes</taxon>
        <taxon>ecological metagenomes</taxon>
    </lineage>
</organism>
<reference evidence="2" key="1">
    <citation type="journal article" date="2014" name="Front. Microbiol.">
        <title>High frequency of phylogenetically diverse reductive dehalogenase-homologous genes in deep subseafloor sedimentary metagenomes.</title>
        <authorList>
            <person name="Kawai M."/>
            <person name="Futagami T."/>
            <person name="Toyoda A."/>
            <person name="Takaki Y."/>
            <person name="Nishi S."/>
            <person name="Hori S."/>
            <person name="Arai W."/>
            <person name="Tsubouchi T."/>
            <person name="Morono Y."/>
            <person name="Uchiyama I."/>
            <person name="Ito T."/>
            <person name="Fujiyama A."/>
            <person name="Inagaki F."/>
            <person name="Takami H."/>
        </authorList>
    </citation>
    <scope>NUCLEOTIDE SEQUENCE</scope>
    <source>
        <strain evidence="2">Expedition CK06-06</strain>
    </source>
</reference>
<dbReference type="GO" id="GO:0046872">
    <property type="term" value="F:metal ion binding"/>
    <property type="evidence" value="ECO:0007669"/>
    <property type="project" value="InterPro"/>
</dbReference>
<gene>
    <name evidence="2" type="ORF">S06H3_13029</name>
</gene>
<dbReference type="AlphaFoldDB" id="X1MZJ4"/>
<evidence type="ECO:0000259" key="1">
    <source>
        <dbReference type="PROSITE" id="PS50975"/>
    </source>
</evidence>
<dbReference type="PANTHER" id="PTHR21621:SF0">
    <property type="entry name" value="BETA-CITRYLGLUTAMATE SYNTHASE B-RELATED"/>
    <property type="match status" value="1"/>
</dbReference>
<name>X1MZJ4_9ZZZZ</name>
<dbReference type="PANTHER" id="PTHR21621">
    <property type="entry name" value="RIBOSOMAL PROTEIN S6 MODIFICATION PROTEIN"/>
    <property type="match status" value="1"/>
</dbReference>
<comment type="caution">
    <text evidence="2">The sequence shown here is derived from an EMBL/GenBank/DDBJ whole genome shotgun (WGS) entry which is preliminary data.</text>
</comment>
<proteinExistence type="predicted"/>
<dbReference type="Pfam" id="PF14398">
    <property type="entry name" value="ATPgrasp_YheCD"/>
    <property type="match status" value="1"/>
</dbReference>
<dbReference type="GO" id="GO:0005524">
    <property type="term" value="F:ATP binding"/>
    <property type="evidence" value="ECO:0007669"/>
    <property type="project" value="InterPro"/>
</dbReference>
<feature type="domain" description="ATP-grasp" evidence="1">
    <location>
        <begin position="72"/>
        <end position="293"/>
    </location>
</feature>
<dbReference type="Gene3D" id="3.30.470.20">
    <property type="entry name" value="ATP-grasp fold, B domain"/>
    <property type="match status" value="1"/>
</dbReference>
<dbReference type="SUPFAM" id="SSF56059">
    <property type="entry name" value="Glutathione synthetase ATP-binding domain-like"/>
    <property type="match status" value="1"/>
</dbReference>
<dbReference type="EMBL" id="BARV01006360">
    <property type="protein sequence ID" value="GAI11789.1"/>
    <property type="molecule type" value="Genomic_DNA"/>
</dbReference>
<sequence length="294" mass="34269">IIYLFFPFAYWDKNIENKGYKGVYGNVEFYDKFRVFWSDIHRTLEKVYQGKKIQFINHPLKVAIDRDKEVTKTILSENGVNVPMSCYTREYKDILKLINQEGKKLFLKVRYGSMGKGITYMEKGNWKTNFRFEDGKIISPRSDYGWTFMNITGNIDFLKEILTKDIVIEEAIDSYKLDDFIFDLRLHVFYDRVLYVYPRVNEKDAVTTNISQGGRAGSSSLLKKLPKNVIDKAFRSAVKTIKIVGVDFAGVDVMISTDLKVYVVELNAFPGFPKVGRFNLSKRVIQQIEDKKWD</sequence>
<feature type="non-terminal residue" evidence="2">
    <location>
        <position position="1"/>
    </location>
</feature>
<dbReference type="InterPro" id="IPR026838">
    <property type="entry name" value="YheC/D"/>
</dbReference>
<accession>X1MZJ4</accession>